<dbReference type="EMBL" id="DSUJ01000011">
    <property type="protein sequence ID" value="HFI92588.1"/>
    <property type="molecule type" value="Genomic_DNA"/>
</dbReference>
<dbReference type="Gene3D" id="2.60.40.10">
    <property type="entry name" value="Immunoglobulins"/>
    <property type="match status" value="1"/>
</dbReference>
<feature type="domain" description="Cytochrome c-552/4" evidence="1">
    <location>
        <begin position="286"/>
        <end position="367"/>
    </location>
</feature>
<dbReference type="InterPro" id="IPR013783">
    <property type="entry name" value="Ig-like_fold"/>
</dbReference>
<feature type="domain" description="Cytochrome c-552/4" evidence="1">
    <location>
        <begin position="152"/>
        <end position="207"/>
    </location>
</feature>
<accession>A0A7V2ZML2</accession>
<dbReference type="CDD" id="cd08168">
    <property type="entry name" value="Cytochrom_C3"/>
    <property type="match status" value="1"/>
</dbReference>
<evidence type="ECO:0000259" key="1">
    <source>
        <dbReference type="Pfam" id="PF13435"/>
    </source>
</evidence>
<comment type="caution">
    <text evidence="3">The sequence shown here is derived from an EMBL/GenBank/DDBJ whole genome shotgun (WGS) entry which is preliminary data.</text>
</comment>
<dbReference type="SUPFAM" id="SSF48695">
    <property type="entry name" value="Multiheme cytochromes"/>
    <property type="match status" value="1"/>
</dbReference>
<organism evidence="3">
    <name type="scientific">Ignavibacterium album</name>
    <dbReference type="NCBI Taxonomy" id="591197"/>
    <lineage>
        <taxon>Bacteria</taxon>
        <taxon>Pseudomonadati</taxon>
        <taxon>Ignavibacteriota</taxon>
        <taxon>Ignavibacteria</taxon>
        <taxon>Ignavibacteriales</taxon>
        <taxon>Ignavibacteriaceae</taxon>
        <taxon>Ignavibacterium</taxon>
    </lineage>
</organism>
<name>A0A7V2ZML2_9BACT</name>
<dbReference type="InterPro" id="IPR023155">
    <property type="entry name" value="Cyt_c-552/4"/>
</dbReference>
<dbReference type="InterPro" id="IPR036280">
    <property type="entry name" value="Multihaem_cyt_sf"/>
</dbReference>
<dbReference type="Gene3D" id="1.10.1130.10">
    <property type="entry name" value="Flavocytochrome C3, Chain A"/>
    <property type="match status" value="2"/>
</dbReference>
<evidence type="ECO:0000313" key="3">
    <source>
        <dbReference type="EMBL" id="HFI92588.1"/>
    </source>
</evidence>
<feature type="domain" description="Secretion system C-terminal sorting" evidence="2">
    <location>
        <begin position="715"/>
        <end position="785"/>
    </location>
</feature>
<sequence>MKKVLLSLICLLFITGTILPQPRGKIIVEPVTPHRLEALGLAGVTNSVSNGLNVIAKETYVYLSAKNIGNTDPITSATFTLPTKPSGSTATLQAVPGQPLWTMLKPDVNGQYVVALNIVTATGTHDTTINIYSSNYMGVGDFDGVSGSFPGCTSCHSSSSWFTPIYDNWKVSPHAQMFKTMITSGPAYYSTACMKCHTTGYDHNNAANNNGFDDVALTLGWTWFGPPHPTKWDSIKTSKPGLVKFATIGCENCHGAAGSHPGTLSGTNIKGNITQSDMLLANSGNCGQCHDEPWRHNRYAQWENSLHSEALWSSSFAQGSSSQNNNLQNCIRCHDGRGFVNFTKGQTTNTTGWTEAKHTMIGCATCHDPHGNGNEYALRNTPAGSDTLGNGYSYTGMGGKGNLCMNCHKARRDNVTYTQTQVTSVHWGPHHSVQTDNLLGQNAAQFTSPYLSGSHKFAVADACVTCHMVATVDTGNVNRDKVGQHSWKLSNPETGYEHTAACTPCHGTITSFDDFMALTDYDGDSQIESIRNELDGLLQVIRILLPPTGIDSISWQMIRDLNDLTVRKAYWNYQMIAYDGSRGMHNSKFAFDVLLKTKVALGQVIPVELVSFTSSIQNGKVVLSWETASETNNQGFEVERKAGNDWVKIGFVKGNGTTTEISKYSFTDNPRQSGLNGSVSYRLRQVDYNGSATYTRELKVNLGDVVDNYSLSQNYPNPFNPSTTIKFALPYDSNVKLTVYNINGEVVKELANGLYTMGEHEVKFNMSDVKGSASGIYLYNIKATSVDGSKTFTQTKKMVLIK</sequence>
<dbReference type="Pfam" id="PF18962">
    <property type="entry name" value="Por_Secre_tail"/>
    <property type="match status" value="1"/>
</dbReference>
<evidence type="ECO:0000259" key="2">
    <source>
        <dbReference type="Pfam" id="PF18962"/>
    </source>
</evidence>
<dbReference type="NCBIfam" id="TIGR04183">
    <property type="entry name" value="Por_Secre_tail"/>
    <property type="match status" value="1"/>
</dbReference>
<reference evidence="3" key="1">
    <citation type="journal article" date="2020" name="mSystems">
        <title>Genome- and Community-Level Interaction Insights into Carbon Utilization and Element Cycling Functions of Hydrothermarchaeota in Hydrothermal Sediment.</title>
        <authorList>
            <person name="Zhou Z."/>
            <person name="Liu Y."/>
            <person name="Xu W."/>
            <person name="Pan J."/>
            <person name="Luo Z.H."/>
            <person name="Li M."/>
        </authorList>
    </citation>
    <scope>NUCLEOTIDE SEQUENCE [LARGE SCALE GENOMIC DNA]</scope>
    <source>
        <strain evidence="3">SpSt-479</strain>
    </source>
</reference>
<dbReference type="Gene3D" id="2.60.40.4070">
    <property type="match status" value="1"/>
</dbReference>
<dbReference type="InterPro" id="IPR026444">
    <property type="entry name" value="Secre_tail"/>
</dbReference>
<protein>
    <submittedName>
        <fullName evidence="3">T9SS type A sorting domain-containing protein</fullName>
    </submittedName>
</protein>
<proteinExistence type="predicted"/>
<dbReference type="AlphaFoldDB" id="A0A7V2ZML2"/>
<gene>
    <name evidence="3" type="ORF">ENS31_13805</name>
</gene>
<dbReference type="Pfam" id="PF13435">
    <property type="entry name" value="Cytochrome_C554"/>
    <property type="match status" value="2"/>
</dbReference>